<keyword evidence="1" id="KW-0812">Transmembrane</keyword>
<name>A0A364Y615_9BACT</name>
<keyword evidence="1" id="KW-1133">Transmembrane helix</keyword>
<reference evidence="2 3" key="1">
    <citation type="submission" date="2018-06" db="EMBL/GenBank/DDBJ databases">
        <title>Chryseolinea flavus sp. nov., a member of the phylum Bacteroidetes isolated from soil.</title>
        <authorList>
            <person name="Li Y."/>
            <person name="Wang J."/>
        </authorList>
    </citation>
    <scope>NUCLEOTIDE SEQUENCE [LARGE SCALE GENOMIC DNA]</scope>
    <source>
        <strain evidence="2 3">SDU1-6</strain>
    </source>
</reference>
<evidence type="ECO:0000313" key="2">
    <source>
        <dbReference type="EMBL" id="RAW01675.1"/>
    </source>
</evidence>
<dbReference type="RefSeq" id="WP_112746415.1">
    <property type="nucleotide sequence ID" value="NZ_QMFY01000003.1"/>
</dbReference>
<gene>
    <name evidence="2" type="ORF">DQQ10_08455</name>
</gene>
<dbReference type="OrthoDB" id="1447674at2"/>
<dbReference type="AlphaFoldDB" id="A0A364Y615"/>
<evidence type="ECO:0000313" key="3">
    <source>
        <dbReference type="Proteomes" id="UP000251889"/>
    </source>
</evidence>
<protein>
    <submittedName>
        <fullName evidence="2">Uncharacterized protein</fullName>
    </submittedName>
</protein>
<proteinExistence type="predicted"/>
<sequence>MNVTNDVTFTLLIVAGITVNLLEGLRLNLIVVIKKLCSMMDTCQLKQKLDELEVSSDAYSLDGTLSPDRMILFYDFKEWIVLYVDQEGERNNVKTFSSESEACAYLYNYYKLR</sequence>
<accession>A0A364Y615</accession>
<evidence type="ECO:0000256" key="1">
    <source>
        <dbReference type="SAM" id="Phobius"/>
    </source>
</evidence>
<comment type="caution">
    <text evidence="2">The sequence shown here is derived from an EMBL/GenBank/DDBJ whole genome shotgun (WGS) entry which is preliminary data.</text>
</comment>
<organism evidence="2 3">
    <name type="scientific">Pseudochryseolinea flava</name>
    <dbReference type="NCBI Taxonomy" id="2059302"/>
    <lineage>
        <taxon>Bacteria</taxon>
        <taxon>Pseudomonadati</taxon>
        <taxon>Bacteroidota</taxon>
        <taxon>Cytophagia</taxon>
        <taxon>Cytophagales</taxon>
        <taxon>Fulvivirgaceae</taxon>
        <taxon>Pseudochryseolinea</taxon>
    </lineage>
</organism>
<feature type="transmembrane region" description="Helical" evidence="1">
    <location>
        <begin position="12"/>
        <end position="33"/>
    </location>
</feature>
<keyword evidence="1" id="KW-0472">Membrane</keyword>
<dbReference type="EMBL" id="QMFY01000003">
    <property type="protein sequence ID" value="RAW01675.1"/>
    <property type="molecule type" value="Genomic_DNA"/>
</dbReference>
<dbReference type="Proteomes" id="UP000251889">
    <property type="component" value="Unassembled WGS sequence"/>
</dbReference>
<keyword evidence="3" id="KW-1185">Reference proteome</keyword>